<dbReference type="FunFam" id="1.10.150.900:FF:000001">
    <property type="entry name" value="Aminoacylase-1, putative"/>
    <property type="match status" value="1"/>
</dbReference>
<evidence type="ECO:0000256" key="2">
    <source>
        <dbReference type="ARBA" id="ARBA00006247"/>
    </source>
</evidence>
<feature type="active site" evidence="6">
    <location>
        <position position="106"/>
    </location>
</feature>
<evidence type="ECO:0000256" key="5">
    <source>
        <dbReference type="ARBA" id="ARBA00029656"/>
    </source>
</evidence>
<dbReference type="Proteomes" id="UP001179952">
    <property type="component" value="Unassembled WGS sequence"/>
</dbReference>
<keyword evidence="8" id="KW-0732">Signal</keyword>
<dbReference type="GO" id="GO:0046872">
    <property type="term" value="F:metal ion binding"/>
    <property type="evidence" value="ECO:0007669"/>
    <property type="project" value="UniProtKB-KW"/>
</dbReference>
<dbReference type="InterPro" id="IPR010159">
    <property type="entry name" value="N-acyl_aa_amidohydrolase"/>
</dbReference>
<proteinExistence type="inferred from homology"/>
<dbReference type="SUPFAM" id="SSF53187">
    <property type="entry name" value="Zn-dependent exopeptidases"/>
    <property type="match status" value="1"/>
</dbReference>
<feature type="binding site" evidence="7">
    <location>
        <position position="199"/>
    </location>
    <ligand>
        <name>Zn(2+)</name>
        <dbReference type="ChEBI" id="CHEBI:29105"/>
        <label>1</label>
    </ligand>
</feature>
<dbReference type="InterPro" id="IPR002933">
    <property type="entry name" value="Peptidase_M20"/>
</dbReference>
<feature type="domain" description="Peptidase M20 dimerisation" evidence="9">
    <location>
        <begin position="218"/>
        <end position="326"/>
    </location>
</feature>
<evidence type="ECO:0000256" key="3">
    <source>
        <dbReference type="ARBA" id="ARBA00011913"/>
    </source>
</evidence>
<dbReference type="AlphaFoldDB" id="A0AAV9AJ57"/>
<accession>A0AAV9AJ57</accession>
<dbReference type="PROSITE" id="PS00759">
    <property type="entry name" value="ARGE_DAPE_CPG2_2"/>
    <property type="match status" value="1"/>
</dbReference>
<reference evidence="10" key="1">
    <citation type="journal article" date="2023" name="Nat. Commun.">
        <title>Diploid and tetraploid genomes of Acorus and the evolution of monocots.</title>
        <authorList>
            <person name="Ma L."/>
            <person name="Liu K.W."/>
            <person name="Li Z."/>
            <person name="Hsiao Y.Y."/>
            <person name="Qi Y."/>
            <person name="Fu T."/>
            <person name="Tang G.D."/>
            <person name="Zhang D."/>
            <person name="Sun W.H."/>
            <person name="Liu D.K."/>
            <person name="Li Y."/>
            <person name="Chen G.Z."/>
            <person name="Liu X.D."/>
            <person name="Liao X.Y."/>
            <person name="Jiang Y.T."/>
            <person name="Yu X."/>
            <person name="Hao Y."/>
            <person name="Huang J."/>
            <person name="Zhao X.W."/>
            <person name="Ke S."/>
            <person name="Chen Y.Y."/>
            <person name="Wu W.L."/>
            <person name="Hsu J.L."/>
            <person name="Lin Y.F."/>
            <person name="Huang M.D."/>
            <person name="Li C.Y."/>
            <person name="Huang L."/>
            <person name="Wang Z.W."/>
            <person name="Zhao X."/>
            <person name="Zhong W.Y."/>
            <person name="Peng D.H."/>
            <person name="Ahmad S."/>
            <person name="Lan S."/>
            <person name="Zhang J.S."/>
            <person name="Tsai W.C."/>
            <person name="Van de Peer Y."/>
            <person name="Liu Z.J."/>
        </authorList>
    </citation>
    <scope>NUCLEOTIDE SEQUENCE</scope>
    <source>
        <strain evidence="10">SCP</strain>
    </source>
</reference>
<dbReference type="Pfam" id="PF07687">
    <property type="entry name" value="M20_dimer"/>
    <property type="match status" value="1"/>
</dbReference>
<evidence type="ECO:0000256" key="4">
    <source>
        <dbReference type="ARBA" id="ARBA00022801"/>
    </source>
</evidence>
<evidence type="ECO:0000256" key="7">
    <source>
        <dbReference type="PIRSR" id="PIRSR036696-2"/>
    </source>
</evidence>
<dbReference type="InterPro" id="IPR036264">
    <property type="entry name" value="Bact_exopeptidase_dim_dom"/>
</dbReference>
<feature type="signal peptide" evidence="8">
    <location>
        <begin position="1"/>
        <end position="21"/>
    </location>
</feature>
<gene>
    <name evidence="10" type="ORF">QJS04_geneDACA018607</name>
</gene>
<keyword evidence="7" id="KW-0862">Zinc</keyword>
<dbReference type="FunFam" id="3.30.70.360:FF:000009">
    <property type="entry name" value="aminoacylase-1 isoform X1"/>
    <property type="match status" value="1"/>
</dbReference>
<feature type="binding site" evidence="7">
    <location>
        <position position="104"/>
    </location>
    <ligand>
        <name>Zn(2+)</name>
        <dbReference type="ChEBI" id="CHEBI:29105"/>
        <label>1</label>
    </ligand>
</feature>
<dbReference type="Pfam" id="PF01546">
    <property type="entry name" value="Peptidase_M20"/>
    <property type="match status" value="1"/>
</dbReference>
<feature type="active site" description="Proton acceptor" evidence="6">
    <location>
        <position position="171"/>
    </location>
</feature>
<evidence type="ECO:0000313" key="11">
    <source>
        <dbReference type="Proteomes" id="UP001179952"/>
    </source>
</evidence>
<dbReference type="PANTHER" id="PTHR45892:SF3">
    <property type="entry name" value="PUTATIVE-RELATED"/>
    <property type="match status" value="1"/>
</dbReference>
<feature type="binding site" evidence="7">
    <location>
        <position position="136"/>
    </location>
    <ligand>
        <name>Zn(2+)</name>
        <dbReference type="ChEBI" id="CHEBI:29105"/>
        <label>1</label>
    </ligand>
</feature>
<reference evidence="10" key="2">
    <citation type="submission" date="2023-06" db="EMBL/GenBank/DDBJ databases">
        <authorList>
            <person name="Ma L."/>
            <person name="Liu K.-W."/>
            <person name="Li Z."/>
            <person name="Hsiao Y.-Y."/>
            <person name="Qi Y."/>
            <person name="Fu T."/>
            <person name="Tang G."/>
            <person name="Zhang D."/>
            <person name="Sun W.-H."/>
            <person name="Liu D.-K."/>
            <person name="Li Y."/>
            <person name="Chen G.-Z."/>
            <person name="Liu X.-D."/>
            <person name="Liao X.-Y."/>
            <person name="Jiang Y.-T."/>
            <person name="Yu X."/>
            <person name="Hao Y."/>
            <person name="Huang J."/>
            <person name="Zhao X.-W."/>
            <person name="Ke S."/>
            <person name="Chen Y.-Y."/>
            <person name="Wu W.-L."/>
            <person name="Hsu J.-L."/>
            <person name="Lin Y.-F."/>
            <person name="Huang M.-D."/>
            <person name="Li C.-Y."/>
            <person name="Huang L."/>
            <person name="Wang Z.-W."/>
            <person name="Zhao X."/>
            <person name="Zhong W.-Y."/>
            <person name="Peng D.-H."/>
            <person name="Ahmad S."/>
            <person name="Lan S."/>
            <person name="Zhang J.-S."/>
            <person name="Tsai W.-C."/>
            <person name="Van De Peer Y."/>
            <person name="Liu Z.-J."/>
        </authorList>
    </citation>
    <scope>NUCLEOTIDE SEQUENCE</scope>
    <source>
        <strain evidence="10">SCP</strain>
        <tissue evidence="10">Leaves</tissue>
    </source>
</reference>
<organism evidence="10 11">
    <name type="scientific">Acorus gramineus</name>
    <name type="common">Dwarf sweet flag</name>
    <dbReference type="NCBI Taxonomy" id="55184"/>
    <lineage>
        <taxon>Eukaryota</taxon>
        <taxon>Viridiplantae</taxon>
        <taxon>Streptophyta</taxon>
        <taxon>Embryophyta</taxon>
        <taxon>Tracheophyta</taxon>
        <taxon>Spermatophyta</taxon>
        <taxon>Magnoliopsida</taxon>
        <taxon>Liliopsida</taxon>
        <taxon>Acoraceae</taxon>
        <taxon>Acorus</taxon>
    </lineage>
</organism>
<dbReference type="Gene3D" id="3.40.630.10">
    <property type="entry name" value="Zn peptidases"/>
    <property type="match status" value="1"/>
</dbReference>
<feature type="binding site" evidence="7">
    <location>
        <position position="172"/>
    </location>
    <ligand>
        <name>Zn(2+)</name>
        <dbReference type="ChEBI" id="CHEBI:29105"/>
        <label>2</label>
    </ligand>
</feature>
<evidence type="ECO:0000259" key="9">
    <source>
        <dbReference type="Pfam" id="PF07687"/>
    </source>
</evidence>
<protein>
    <recommendedName>
        <fullName evidence="3">N-acyl-aliphatic-L-amino acid amidohydrolase</fullName>
        <ecNumber evidence="3">3.5.1.14</ecNumber>
    </recommendedName>
    <alternativeName>
        <fullName evidence="5">N-acyl-L-amino-acid amidohydrolase</fullName>
    </alternativeName>
</protein>
<dbReference type="SUPFAM" id="SSF55031">
    <property type="entry name" value="Bacterial exopeptidase dimerisation domain"/>
    <property type="match status" value="1"/>
</dbReference>
<dbReference type="InterPro" id="IPR052083">
    <property type="entry name" value="Aminoacylase-1_M20A"/>
</dbReference>
<comment type="subcellular location">
    <subcellularLocation>
        <location evidence="1">Cytoplasm</location>
    </subcellularLocation>
</comment>
<comment type="cofactor">
    <cofactor evidence="7">
        <name>Zn(2+)</name>
        <dbReference type="ChEBI" id="CHEBI:29105"/>
    </cofactor>
    <text evidence="7">Binds 2 Zn(2+) ions per subunit.</text>
</comment>
<dbReference type="EC" id="3.5.1.14" evidence="3"/>
<dbReference type="Gene3D" id="3.30.70.360">
    <property type="match status" value="1"/>
</dbReference>
<keyword evidence="11" id="KW-1185">Reference proteome</keyword>
<feature type="chain" id="PRO_5043698437" description="N-acyl-aliphatic-L-amino acid amidohydrolase" evidence="8">
    <location>
        <begin position="22"/>
        <end position="442"/>
    </location>
</feature>
<name>A0AAV9AJ57_ACOGR</name>
<dbReference type="NCBIfam" id="TIGR01880">
    <property type="entry name" value="Ac-peptdase-euk"/>
    <property type="match status" value="1"/>
</dbReference>
<dbReference type="FunFam" id="3.40.630.10:FF:000019">
    <property type="entry name" value="Aminoacylase 1"/>
    <property type="match status" value="1"/>
</dbReference>
<dbReference type="InterPro" id="IPR011650">
    <property type="entry name" value="Peptidase_M20_dimer"/>
</dbReference>
<keyword evidence="7" id="KW-0479">Metal-binding</keyword>
<feature type="binding site" evidence="7">
    <location>
        <position position="409"/>
    </location>
    <ligand>
        <name>Zn(2+)</name>
        <dbReference type="ChEBI" id="CHEBI:29105"/>
        <label>2</label>
    </ligand>
</feature>
<dbReference type="PIRSF" id="PIRSF036696">
    <property type="entry name" value="ACY-1"/>
    <property type="match status" value="1"/>
</dbReference>
<dbReference type="InterPro" id="IPR001261">
    <property type="entry name" value="ArgE/DapE_CS"/>
</dbReference>
<dbReference type="EMBL" id="JAUJYN010000009">
    <property type="protein sequence ID" value="KAK1264237.1"/>
    <property type="molecule type" value="Genomic_DNA"/>
</dbReference>
<sequence length="442" mass="48569">MDNRIPSALFSLLLLCSAALSEPDQQHQHHQQQQQQLEHFQRYLRIRTAHPHPDYASAADFLTSLATSAGLETLTLEFSPGKPLILLTCRGSDPTLPSILLNSHIDSVPAEPLKWLHPPFSASNVDGRIFARGSQDDKCLAIQYIEALRVLKSDPSFAPLRTVHVSLVPDEEIGGRDGMGAFANSEAFDALNVGFVLDEGQASPTDEFRVFYADRSPWSLVIRAVGPPGHGARMYDGSAAENLMESVEAIARFREEQRAVVEAGLAAPSELVTVNPVYFKAGTPSETGYVKNVQPSEAEAGFDVRLPPTVDPDLMKRRIAEEWAPHSRNMTYQIIQKGPIRDNAGKPLMTATNESNPWWSVFVQAVTASGGKLSKPEILSSTTDARFMRQKGIPALGFSPMANTPILLHDHNEFLKDTVFLRGIKVYENVIRSLSSFAGNSE</sequence>
<evidence type="ECO:0000256" key="6">
    <source>
        <dbReference type="PIRSR" id="PIRSR036696-1"/>
    </source>
</evidence>
<dbReference type="GO" id="GO:0006520">
    <property type="term" value="P:amino acid metabolic process"/>
    <property type="evidence" value="ECO:0007669"/>
    <property type="project" value="InterPro"/>
</dbReference>
<dbReference type="Gene3D" id="1.10.150.900">
    <property type="match status" value="1"/>
</dbReference>
<feature type="binding site" evidence="7">
    <location>
        <position position="136"/>
    </location>
    <ligand>
        <name>Zn(2+)</name>
        <dbReference type="ChEBI" id="CHEBI:29105"/>
        <label>2</label>
    </ligand>
</feature>
<evidence type="ECO:0000313" key="10">
    <source>
        <dbReference type="EMBL" id="KAK1264237.1"/>
    </source>
</evidence>
<evidence type="ECO:0000256" key="8">
    <source>
        <dbReference type="SAM" id="SignalP"/>
    </source>
</evidence>
<comment type="similarity">
    <text evidence="2">Belongs to the peptidase M20A family.</text>
</comment>
<dbReference type="GO" id="GO:0005737">
    <property type="term" value="C:cytoplasm"/>
    <property type="evidence" value="ECO:0007669"/>
    <property type="project" value="UniProtKB-SubCell"/>
</dbReference>
<keyword evidence="4" id="KW-0378">Hydrolase</keyword>
<dbReference type="PANTHER" id="PTHR45892">
    <property type="entry name" value="AMINOACYLASE-1"/>
    <property type="match status" value="1"/>
</dbReference>
<dbReference type="GO" id="GO:0004046">
    <property type="term" value="F:aminoacylase activity"/>
    <property type="evidence" value="ECO:0007669"/>
    <property type="project" value="UniProtKB-EC"/>
</dbReference>
<comment type="caution">
    <text evidence="10">The sequence shown here is derived from an EMBL/GenBank/DDBJ whole genome shotgun (WGS) entry which is preliminary data.</text>
</comment>
<evidence type="ECO:0000256" key="1">
    <source>
        <dbReference type="ARBA" id="ARBA00004496"/>
    </source>
</evidence>